<dbReference type="PANTHER" id="PTHR22589:SF103">
    <property type="entry name" value="CARNITINE O-ACETYL-TRANSFERASE, ISOFORM A-RELATED"/>
    <property type="match status" value="1"/>
</dbReference>
<evidence type="ECO:0000313" key="7">
    <source>
        <dbReference type="EMBL" id="BFF94593.1"/>
    </source>
</evidence>
<evidence type="ECO:0000256" key="1">
    <source>
        <dbReference type="ARBA" id="ARBA00005232"/>
    </source>
</evidence>
<evidence type="ECO:0000256" key="2">
    <source>
        <dbReference type="ARBA" id="ARBA00022679"/>
    </source>
</evidence>
<feature type="region of interest" description="Disordered" evidence="5">
    <location>
        <begin position="81"/>
        <end position="486"/>
    </location>
</feature>
<feature type="compositionally biased region" description="Pro residues" evidence="5">
    <location>
        <begin position="446"/>
        <end position="455"/>
    </location>
</feature>
<feature type="compositionally biased region" description="Basic and acidic residues" evidence="5">
    <location>
        <begin position="132"/>
        <end position="164"/>
    </location>
</feature>
<dbReference type="InterPro" id="IPR000542">
    <property type="entry name" value="Carn_acyl_trans"/>
</dbReference>
<gene>
    <name evidence="7" type="ORF">DMAD_12186</name>
</gene>
<dbReference type="Pfam" id="PF00755">
    <property type="entry name" value="Carn_acyltransf"/>
    <property type="match status" value="1"/>
</dbReference>
<evidence type="ECO:0000313" key="8">
    <source>
        <dbReference type="Proteomes" id="UP001500889"/>
    </source>
</evidence>
<feature type="compositionally biased region" description="Pro residues" evidence="5">
    <location>
        <begin position="210"/>
        <end position="220"/>
    </location>
</feature>
<feature type="compositionally biased region" description="Pro residues" evidence="5">
    <location>
        <begin position="461"/>
        <end position="473"/>
    </location>
</feature>
<dbReference type="Proteomes" id="UP001500889">
    <property type="component" value="Chromosome U"/>
</dbReference>
<organism evidence="7 8">
    <name type="scientific">Drosophila madeirensis</name>
    <name type="common">Fruit fly</name>
    <dbReference type="NCBI Taxonomy" id="30013"/>
    <lineage>
        <taxon>Eukaryota</taxon>
        <taxon>Metazoa</taxon>
        <taxon>Ecdysozoa</taxon>
        <taxon>Arthropoda</taxon>
        <taxon>Hexapoda</taxon>
        <taxon>Insecta</taxon>
        <taxon>Pterygota</taxon>
        <taxon>Neoptera</taxon>
        <taxon>Endopterygota</taxon>
        <taxon>Diptera</taxon>
        <taxon>Brachycera</taxon>
        <taxon>Muscomorpha</taxon>
        <taxon>Ephydroidea</taxon>
        <taxon>Drosophilidae</taxon>
        <taxon>Drosophila</taxon>
        <taxon>Sophophora</taxon>
    </lineage>
</organism>
<feature type="compositionally biased region" description="Polar residues" evidence="5">
    <location>
        <begin position="476"/>
        <end position="486"/>
    </location>
</feature>
<feature type="active site" description="Proton acceptor" evidence="4">
    <location>
        <position position="797"/>
    </location>
</feature>
<dbReference type="InterPro" id="IPR039551">
    <property type="entry name" value="Cho/carn_acyl_trans"/>
</dbReference>
<sequence length="1097" mass="119689">MRALLNGERHLNLFRNYQRFYSQNKIMLPHKCLYESARKTLQSKSEQSIKIPASHRPFSWKARPVHNPDLISTICSVRRASGKCKGPAKDPPKEIPPSFCKPTESEPPCSKDPPPGKKAAPFRQSKSPPMNKECKKTEEKLPCPKKEPRKEKKKPKDAATKDLATKATVPKDAAPQPSAPKDSAPHATAPKVAPSKTAPTKDASPKSSAIPPPPPPPPAGVPVNKATSQAPPVRAEPSSSMPPPPPPPPPARKIPPAMPTPAATKPAITQYKSAMPTSPSPCEKPPKPKDGEKKPKGFPKKESSPKVKKEKPKEVPNPCMLAFMERNRLGDKKPPRGGCYAGTSSPKEGTRSRGKASPKKGASSGGKPSAKEGQGKPTPKARPTAGGKPAPKEGASSGGKPSAKGPASPAGKSSGTGAASPAGKPASSPTVSKKMATAANVQPKVTAPPAPPPQPKAKTPPKTPPPPPPPFVKPSPSLSTQAGGDQCHCESNTSQLLCQPVVPLKDTIQRYLCSIQPFLKPEEFPEEYKLTIEFQDGEGAQLQKLLEDVAKCSANWLTPRWTNAAYLGYRAPVTIFSSPCLTLPMQNFETNRDYMLYTAKVIYGMCEFKELVDNNGIPVVKMCCHDLDNSQFRKIFGTVRKPGRFCDTIEQYPESQYVVVIHRNNFFKLPVYGADCKIAHVHNLADQLGSILHCPMERGEPIGLLTHDNRDNWGEAYTYLCGSEGNNESIVHAIEQSLFIVCLDDRVEVPEHGASAVHAAQLLHGGGCHQNSANRWMDKTIQLIVNPNGMAGFCYEHAPADCQPLAMLMDYVQGKITQPNYGCECCSNSKVQAATVLCFDPLNQCTDLYLCEAKRNIDKICSRLQLHVFKYECHGKEFIKAQGLNADSYIQMALQLAYYNLHGEMPAQYESAHLLMFVEGRTETVRSTSRESSAFVKSMTCWPGTNNRRLLALRTAVDSHQELTKLALQGRGVDRHLLGLQQMAKENGLPMPKFFQSKGFVKSVSFQVFSSQVPSRYESFMAYGPLIANGYGCCYNPRSKDMIFSISAWASNKETDPVLYGKAIEKALNTMRRLIIQTGGDRVGENVCKCADERPTK</sequence>
<dbReference type="Gene3D" id="3.30.559.10">
    <property type="entry name" value="Chloramphenicol acetyltransferase-like domain"/>
    <property type="match status" value="1"/>
</dbReference>
<feature type="domain" description="Choline/carnitine acyltransferase" evidence="6">
    <location>
        <begin position="500"/>
        <end position="1065"/>
    </location>
</feature>
<feature type="compositionally biased region" description="Basic and acidic residues" evidence="5">
    <location>
        <begin position="284"/>
        <end position="314"/>
    </location>
</feature>
<feature type="compositionally biased region" description="Low complexity" evidence="5">
    <location>
        <begin position="260"/>
        <end position="269"/>
    </location>
</feature>
<evidence type="ECO:0000256" key="4">
    <source>
        <dbReference type="PIRSR" id="PIRSR600542-1"/>
    </source>
</evidence>
<accession>A0AAU9FG01</accession>
<feature type="compositionally biased region" description="Pro residues" evidence="5">
    <location>
        <begin position="240"/>
        <end position="259"/>
    </location>
</feature>
<dbReference type="AlphaFoldDB" id="A0AAU9FG01"/>
<dbReference type="PROSITE" id="PS00440">
    <property type="entry name" value="ACYLTRANSF_C_2"/>
    <property type="match status" value="1"/>
</dbReference>
<keyword evidence="2" id="KW-0808">Transferase</keyword>
<proteinExistence type="inferred from homology"/>
<dbReference type="InterPro" id="IPR023213">
    <property type="entry name" value="CAT-like_dom_sf"/>
</dbReference>
<dbReference type="PANTHER" id="PTHR22589">
    <property type="entry name" value="CARNITINE O-ACYLTRANSFERASE"/>
    <property type="match status" value="1"/>
</dbReference>
<keyword evidence="8" id="KW-1185">Reference proteome</keyword>
<evidence type="ECO:0000256" key="3">
    <source>
        <dbReference type="ARBA" id="ARBA00023315"/>
    </source>
</evidence>
<dbReference type="GO" id="GO:0004092">
    <property type="term" value="F:carnitine O-acetyltransferase activity"/>
    <property type="evidence" value="ECO:0007669"/>
    <property type="project" value="TreeGrafter"/>
</dbReference>
<dbReference type="FunFam" id="3.30.559.70:FF:000010">
    <property type="entry name" value="Carnitine O-Acetyl-Transferase, isoform B"/>
    <property type="match status" value="1"/>
</dbReference>
<dbReference type="Gene3D" id="3.30.559.70">
    <property type="entry name" value="Choline/Carnitine o-acyltransferase, domain 2"/>
    <property type="match status" value="1"/>
</dbReference>
<dbReference type="GO" id="GO:0019254">
    <property type="term" value="P:carnitine metabolic process, CoA-linked"/>
    <property type="evidence" value="ECO:0007669"/>
    <property type="project" value="TreeGrafter"/>
</dbReference>
<protein>
    <submittedName>
        <fullName evidence="7">Carnitine O-acetyltransferase</fullName>
    </submittedName>
</protein>
<dbReference type="InterPro" id="IPR042231">
    <property type="entry name" value="Cho/carn_acyl_trans_2"/>
</dbReference>
<dbReference type="GO" id="GO:0005777">
    <property type="term" value="C:peroxisome"/>
    <property type="evidence" value="ECO:0007669"/>
    <property type="project" value="TreeGrafter"/>
</dbReference>
<feature type="compositionally biased region" description="Low complexity" evidence="5">
    <location>
        <begin position="394"/>
        <end position="430"/>
    </location>
</feature>
<feature type="compositionally biased region" description="Basic and acidic residues" evidence="5">
    <location>
        <begin position="325"/>
        <end position="334"/>
    </location>
</feature>
<evidence type="ECO:0000259" key="6">
    <source>
        <dbReference type="Pfam" id="PF00755"/>
    </source>
</evidence>
<reference evidence="7 8" key="1">
    <citation type="submission" date="2024-02" db="EMBL/GenBank/DDBJ databases">
        <title>A chromosome-level genome assembly of Drosophila madeirensis, a fruit fly species endemic to Madeira island.</title>
        <authorList>
            <person name="Tomihara K."/>
            <person name="Llopart A."/>
            <person name="Yamamoto D."/>
        </authorList>
    </citation>
    <scope>NUCLEOTIDE SEQUENCE [LARGE SCALE GENOMIC DNA]</scope>
    <source>
        <strain evidence="7 8">RF1</strain>
    </source>
</reference>
<keyword evidence="3" id="KW-0012">Acyltransferase</keyword>
<name>A0AAU9FG01_DROMD</name>
<comment type="similarity">
    <text evidence="1">Belongs to the carnitine/choline acetyltransferase family.</text>
</comment>
<evidence type="ECO:0000256" key="5">
    <source>
        <dbReference type="SAM" id="MobiDB-lite"/>
    </source>
</evidence>
<dbReference type="EMBL" id="AP029264">
    <property type="protein sequence ID" value="BFF94593.1"/>
    <property type="molecule type" value="Genomic_DNA"/>
</dbReference>
<dbReference type="SUPFAM" id="SSF52777">
    <property type="entry name" value="CoA-dependent acyltransferases"/>
    <property type="match status" value="2"/>
</dbReference>